<evidence type="ECO:0000259" key="3">
    <source>
        <dbReference type="Pfam" id="PF12697"/>
    </source>
</evidence>
<dbReference type="EMBL" id="SRYW01000014">
    <property type="protein sequence ID" value="TGY32725.1"/>
    <property type="molecule type" value="Genomic_DNA"/>
</dbReference>
<accession>A0A4S2CW41</accession>
<dbReference type="SUPFAM" id="SSF53474">
    <property type="entry name" value="alpha/beta-Hydrolases"/>
    <property type="match status" value="1"/>
</dbReference>
<dbReference type="PANTHER" id="PTHR43265:SF1">
    <property type="entry name" value="ESTERASE ESTD"/>
    <property type="match status" value="1"/>
</dbReference>
<proteinExistence type="predicted"/>
<dbReference type="InterPro" id="IPR029058">
    <property type="entry name" value="AB_hydrolase_fold"/>
</dbReference>
<evidence type="ECO:0000313" key="5">
    <source>
        <dbReference type="Proteomes" id="UP000306631"/>
    </source>
</evidence>
<dbReference type="RefSeq" id="WP_136006173.1">
    <property type="nucleotide sequence ID" value="NZ_SRYW01000014.1"/>
</dbReference>
<evidence type="ECO:0000256" key="2">
    <source>
        <dbReference type="SAM" id="SignalP"/>
    </source>
</evidence>
<evidence type="ECO:0000313" key="4">
    <source>
        <dbReference type="EMBL" id="TGY32725.1"/>
    </source>
</evidence>
<evidence type="ECO:0000256" key="1">
    <source>
        <dbReference type="ARBA" id="ARBA00022801"/>
    </source>
</evidence>
<organism evidence="4 5">
    <name type="scientific">Stenotrophomonas maltophilia</name>
    <name type="common">Pseudomonas maltophilia</name>
    <name type="synonym">Xanthomonas maltophilia</name>
    <dbReference type="NCBI Taxonomy" id="40324"/>
    <lineage>
        <taxon>Bacteria</taxon>
        <taxon>Pseudomonadati</taxon>
        <taxon>Pseudomonadota</taxon>
        <taxon>Gammaproteobacteria</taxon>
        <taxon>Lysobacterales</taxon>
        <taxon>Lysobacteraceae</taxon>
        <taxon>Stenotrophomonas</taxon>
        <taxon>Stenotrophomonas maltophilia group</taxon>
    </lineage>
</organism>
<dbReference type="Gene3D" id="3.10.450.590">
    <property type="match status" value="1"/>
</dbReference>
<dbReference type="GO" id="GO:0052689">
    <property type="term" value="F:carboxylic ester hydrolase activity"/>
    <property type="evidence" value="ECO:0007669"/>
    <property type="project" value="TreeGrafter"/>
</dbReference>
<dbReference type="Proteomes" id="UP000306631">
    <property type="component" value="Unassembled WGS sequence"/>
</dbReference>
<feature type="domain" description="AB hydrolase-1" evidence="3">
    <location>
        <begin position="165"/>
        <end position="397"/>
    </location>
</feature>
<dbReference type="Gene3D" id="3.40.50.1820">
    <property type="entry name" value="alpha/beta hydrolase"/>
    <property type="match status" value="1"/>
</dbReference>
<sequence>MHTTLRRGAALMFASLALAAAAAPPEQTATAVLDRLQAGDAQAAEALFTPELAQAAPAATLQALWQSFGEPRGRGAARVTAHQGMQVVVQPLQFATGTVDAQVAVDAAGRVAGLIFRPAATPAAPAPDVPAGAGYREQPLEIPTTRGSLPGTLAMPAGTGPFRAVVLVHGSGPQDRDETIGANRPFLDVARGLAAQGIAVLRYDKRTHARPQDFSGTDYTVDDETTDDAVAAIAALAATAGIDPRHLYVMGHSQGGMLAPRIASHSGKVAGVVLWSAPARSLLTLLPEQNRYLLGLDGQISADEQAFLDKLDAQIAAARGTAPTAAADLPLGQPARYWQSFEAIDPVADARALAQPILLLQGGRDFQVVDTDWQLWRRGLARQRAVTFRDYPALNHLGIAGEGPGSPKEYTRPGHVAAPLIDDVARWIGAQP</sequence>
<feature type="chain" id="PRO_5020494020" evidence="2">
    <location>
        <begin position="23"/>
        <end position="432"/>
    </location>
</feature>
<protein>
    <submittedName>
        <fullName evidence="4">Alpha/beta fold hydrolase</fullName>
    </submittedName>
</protein>
<feature type="signal peptide" evidence="2">
    <location>
        <begin position="1"/>
        <end position="22"/>
    </location>
</feature>
<dbReference type="GO" id="GO:0004252">
    <property type="term" value="F:serine-type endopeptidase activity"/>
    <property type="evidence" value="ECO:0007669"/>
    <property type="project" value="InterPro"/>
</dbReference>
<keyword evidence="1 4" id="KW-0378">Hydrolase</keyword>
<name>A0A4S2CW41_STEMA</name>
<dbReference type="InterPro" id="IPR000073">
    <property type="entry name" value="AB_hydrolase_1"/>
</dbReference>
<dbReference type="GO" id="GO:0006508">
    <property type="term" value="P:proteolysis"/>
    <property type="evidence" value="ECO:0007669"/>
    <property type="project" value="InterPro"/>
</dbReference>
<gene>
    <name evidence="4" type="ORF">E5352_14945</name>
</gene>
<dbReference type="PANTHER" id="PTHR43265">
    <property type="entry name" value="ESTERASE ESTD"/>
    <property type="match status" value="1"/>
</dbReference>
<dbReference type="AlphaFoldDB" id="A0A4S2CW41"/>
<dbReference type="InterPro" id="IPR002471">
    <property type="entry name" value="Pept_S9_AS"/>
</dbReference>
<dbReference type="Pfam" id="PF12697">
    <property type="entry name" value="Abhydrolase_6"/>
    <property type="match status" value="1"/>
</dbReference>
<comment type="caution">
    <text evidence="4">The sequence shown here is derived from an EMBL/GenBank/DDBJ whole genome shotgun (WGS) entry which is preliminary data.</text>
</comment>
<reference evidence="4 5" key="1">
    <citation type="submission" date="2019-04" db="EMBL/GenBank/DDBJ databases">
        <title>Microbes associate with the intestines of laboratory mice.</title>
        <authorList>
            <person name="Navarre W."/>
            <person name="Wong E."/>
            <person name="Huang K."/>
            <person name="Tropini C."/>
            <person name="Ng K."/>
            <person name="Yu B."/>
        </authorList>
    </citation>
    <scope>NUCLEOTIDE SEQUENCE [LARGE SCALE GENOMIC DNA]</scope>
    <source>
        <strain evidence="4 5">NM62_B4-13</strain>
    </source>
</reference>
<dbReference type="InterPro" id="IPR053145">
    <property type="entry name" value="AB_hydrolase_Est10"/>
</dbReference>
<dbReference type="PROSITE" id="PS00708">
    <property type="entry name" value="PRO_ENDOPEP_SER"/>
    <property type="match status" value="1"/>
</dbReference>
<dbReference type="OrthoDB" id="9809549at2"/>
<keyword evidence="2" id="KW-0732">Signal</keyword>